<protein>
    <submittedName>
        <fullName evidence="2">Uncharacterized protein</fullName>
    </submittedName>
</protein>
<evidence type="ECO:0000313" key="2">
    <source>
        <dbReference type="EMBL" id="KYM86569.1"/>
    </source>
</evidence>
<evidence type="ECO:0000256" key="1">
    <source>
        <dbReference type="SAM" id="SignalP"/>
    </source>
</evidence>
<keyword evidence="3" id="KW-1185">Reference proteome</keyword>
<dbReference type="Proteomes" id="UP000078540">
    <property type="component" value="Unassembled WGS sequence"/>
</dbReference>
<name>A0A195BN10_9HYME</name>
<organism evidence="2 3">
    <name type="scientific">Atta colombica</name>
    <dbReference type="NCBI Taxonomy" id="520822"/>
    <lineage>
        <taxon>Eukaryota</taxon>
        <taxon>Metazoa</taxon>
        <taxon>Ecdysozoa</taxon>
        <taxon>Arthropoda</taxon>
        <taxon>Hexapoda</taxon>
        <taxon>Insecta</taxon>
        <taxon>Pterygota</taxon>
        <taxon>Neoptera</taxon>
        <taxon>Endopterygota</taxon>
        <taxon>Hymenoptera</taxon>
        <taxon>Apocrita</taxon>
        <taxon>Aculeata</taxon>
        <taxon>Formicoidea</taxon>
        <taxon>Formicidae</taxon>
        <taxon>Myrmicinae</taxon>
        <taxon>Atta</taxon>
    </lineage>
</organism>
<feature type="signal peptide" evidence="1">
    <location>
        <begin position="1"/>
        <end position="25"/>
    </location>
</feature>
<evidence type="ECO:0000313" key="3">
    <source>
        <dbReference type="Proteomes" id="UP000078540"/>
    </source>
</evidence>
<reference evidence="2 3" key="1">
    <citation type="submission" date="2015-09" db="EMBL/GenBank/DDBJ databases">
        <title>Atta colombica WGS genome.</title>
        <authorList>
            <person name="Nygaard S."/>
            <person name="Hu H."/>
            <person name="Boomsma J."/>
            <person name="Zhang G."/>
        </authorList>
    </citation>
    <scope>NUCLEOTIDE SEQUENCE [LARGE SCALE GENOMIC DNA]</scope>
    <source>
        <strain evidence="2">Treedump-2</strain>
        <tissue evidence="2">Whole body</tissue>
    </source>
</reference>
<proteinExistence type="predicted"/>
<feature type="chain" id="PRO_5008269557" evidence="1">
    <location>
        <begin position="26"/>
        <end position="81"/>
    </location>
</feature>
<sequence length="81" mass="9399">RVNRKGTIFLLIVAAYRLLVDPVSKQLYAWLSEIWIVQFCSWMCKGHAPKMCLHILRNQVPLIAICRVSLHFPRFQTGTCV</sequence>
<dbReference type="EMBL" id="KQ976440">
    <property type="protein sequence ID" value="KYM86569.1"/>
    <property type="molecule type" value="Genomic_DNA"/>
</dbReference>
<feature type="non-terminal residue" evidence="2">
    <location>
        <position position="1"/>
    </location>
</feature>
<dbReference type="AlphaFoldDB" id="A0A195BN10"/>
<gene>
    <name evidence="2" type="ORF">ALC53_04030</name>
</gene>
<keyword evidence="1" id="KW-0732">Signal</keyword>
<accession>A0A195BN10</accession>